<evidence type="ECO:0000256" key="4">
    <source>
        <dbReference type="ARBA" id="ARBA00022679"/>
    </source>
</evidence>
<reference evidence="7" key="1">
    <citation type="journal article" date="2021" name="bioRxiv">
        <title>Whole Genome Assembly and Annotation of Northern Wild Rice, Zizania palustris L., Supports a Whole Genome Duplication in the Zizania Genus.</title>
        <authorList>
            <person name="Haas M."/>
            <person name="Kono T."/>
            <person name="Macchietto M."/>
            <person name="Millas R."/>
            <person name="McGilp L."/>
            <person name="Shao M."/>
            <person name="Duquette J."/>
            <person name="Hirsch C.N."/>
            <person name="Kimball J."/>
        </authorList>
    </citation>
    <scope>NUCLEOTIDE SEQUENCE</scope>
    <source>
        <tissue evidence="7">Fresh leaf tissue</tissue>
    </source>
</reference>
<dbReference type="GO" id="GO:0140662">
    <property type="term" value="F:ATP-dependent protein folding chaperone"/>
    <property type="evidence" value="ECO:0007669"/>
    <property type="project" value="InterPro"/>
</dbReference>
<dbReference type="InterPro" id="IPR012820">
    <property type="entry name" value="Sucrose_synthase_pln/cyn"/>
</dbReference>
<accession>A0A8J5VU71</accession>
<dbReference type="GO" id="GO:0005985">
    <property type="term" value="P:sucrose metabolic process"/>
    <property type="evidence" value="ECO:0007669"/>
    <property type="project" value="InterPro"/>
</dbReference>
<dbReference type="GO" id="GO:0016157">
    <property type="term" value="F:sucrose synthase activity"/>
    <property type="evidence" value="ECO:0007669"/>
    <property type="project" value="UniProtKB-EC"/>
</dbReference>
<evidence type="ECO:0000313" key="7">
    <source>
        <dbReference type="EMBL" id="KAG8060213.1"/>
    </source>
</evidence>
<evidence type="ECO:0000256" key="1">
    <source>
        <dbReference type="ARBA" id="ARBA00005894"/>
    </source>
</evidence>
<keyword evidence="3" id="KW-0328">Glycosyltransferase</keyword>
<organism evidence="7 8">
    <name type="scientific">Zizania palustris</name>
    <name type="common">Northern wild rice</name>
    <dbReference type="NCBI Taxonomy" id="103762"/>
    <lineage>
        <taxon>Eukaryota</taxon>
        <taxon>Viridiplantae</taxon>
        <taxon>Streptophyta</taxon>
        <taxon>Embryophyta</taxon>
        <taxon>Tracheophyta</taxon>
        <taxon>Spermatophyta</taxon>
        <taxon>Magnoliopsida</taxon>
        <taxon>Liliopsida</taxon>
        <taxon>Poales</taxon>
        <taxon>Poaceae</taxon>
        <taxon>BOP clade</taxon>
        <taxon>Oryzoideae</taxon>
        <taxon>Oryzeae</taxon>
        <taxon>Zizaniinae</taxon>
        <taxon>Zizania</taxon>
    </lineage>
</organism>
<proteinExistence type="inferred from homology"/>
<evidence type="ECO:0000313" key="8">
    <source>
        <dbReference type="Proteomes" id="UP000729402"/>
    </source>
</evidence>
<comment type="similarity">
    <text evidence="1">Belongs to the glycosyltransferase 1 family. Plant sucrose synthase subfamily.</text>
</comment>
<feature type="domain" description="Sucrose synthase first GT-B" evidence="6">
    <location>
        <begin position="241"/>
        <end position="274"/>
    </location>
</feature>
<dbReference type="AlphaFoldDB" id="A0A8J5VU71"/>
<keyword evidence="8" id="KW-1185">Reference proteome</keyword>
<evidence type="ECO:0000256" key="2">
    <source>
        <dbReference type="ARBA" id="ARBA00012540"/>
    </source>
</evidence>
<comment type="caution">
    <text evidence="7">The sequence shown here is derived from an EMBL/GenBank/DDBJ whole genome shotgun (WGS) entry which is preliminary data.</text>
</comment>
<dbReference type="Pfam" id="PF00862">
    <property type="entry name" value="GT-B_Sucrose_synth"/>
    <property type="match status" value="2"/>
</dbReference>
<dbReference type="EMBL" id="JAAALK010000287">
    <property type="protein sequence ID" value="KAG8060213.1"/>
    <property type="molecule type" value="Genomic_DNA"/>
</dbReference>
<keyword evidence="4" id="KW-0808">Transferase</keyword>
<dbReference type="GO" id="GO:0016887">
    <property type="term" value="F:ATP hydrolysis activity"/>
    <property type="evidence" value="ECO:0007669"/>
    <property type="project" value="InterPro"/>
</dbReference>
<sequence length="464" mass="52878">MWCHTAQPHPVHFTADWIHNRSSHRRQIRPPHHRRRPLHSTDLHRHRGRVSCHCEPPAHATPSTRVDYATSVAPLASRREGWGRLRHGAVGRGDAAACGFLQCIAALHELLLSDIDAALEAKTHDVVALGCHVRYRTLEKLLKAGWKSAATLQNIQRFSWFGFRRSGSSVMAHNQTVLYGFIGGTEELLENKTLEIIDFAQIAETLIQYNCRTKVDDVPISLNGYLWNPLVETTVGIDTLCKVLGLPDTGGQIVHILDQVRAMEEELFQGIKQQERYDQDASAKFLDILEGKSDLIIGSYTDSNLVASLVSSRLGVTQRKIAHILDKKKYKDSDVMWREMDQKYHFSCQFSADVIAMNTCDFIITSTYQKIVGSKDKLEKYENHYAFTMPELFHLTIRINVFGPRFNTVMPDADQSIYFPFTQKRNFERLCKVMKEVLGDKIEKVIVFDRVVNSPCCLFTGKYD</sequence>
<dbReference type="GO" id="GO:0005524">
    <property type="term" value="F:ATP binding"/>
    <property type="evidence" value="ECO:0007669"/>
    <property type="project" value="InterPro"/>
</dbReference>
<dbReference type="OrthoDB" id="937291at2759"/>
<dbReference type="PANTHER" id="PTHR45839">
    <property type="match status" value="1"/>
</dbReference>
<feature type="domain" description="Sucrose synthase first GT-B" evidence="6">
    <location>
        <begin position="275"/>
        <end position="433"/>
    </location>
</feature>
<dbReference type="InterPro" id="IPR000368">
    <property type="entry name" value="Sucrose_synth_GT-B1"/>
</dbReference>
<dbReference type="Proteomes" id="UP000729402">
    <property type="component" value="Unassembled WGS sequence"/>
</dbReference>
<evidence type="ECO:0000259" key="6">
    <source>
        <dbReference type="Pfam" id="PF00862"/>
    </source>
</evidence>
<gene>
    <name evidence="7" type="ORF">GUJ93_ZPchr0002g23957</name>
</gene>
<reference evidence="7" key="2">
    <citation type="submission" date="2021-02" db="EMBL/GenBank/DDBJ databases">
        <authorList>
            <person name="Kimball J.A."/>
            <person name="Haas M.W."/>
            <person name="Macchietto M."/>
            <person name="Kono T."/>
            <person name="Duquette J."/>
            <person name="Shao M."/>
        </authorList>
    </citation>
    <scope>NUCLEOTIDE SEQUENCE</scope>
    <source>
        <tissue evidence="7">Fresh leaf tissue</tissue>
    </source>
</reference>
<evidence type="ECO:0000256" key="5">
    <source>
        <dbReference type="ARBA" id="ARBA00049030"/>
    </source>
</evidence>
<protein>
    <recommendedName>
        <fullName evidence="2">sucrose synthase</fullName>
        <ecNumber evidence="2">2.4.1.13</ecNumber>
    </recommendedName>
</protein>
<comment type="catalytic activity">
    <reaction evidence="5">
        <text>an NDP-alpha-D-glucose + D-fructose = a ribonucleoside 5'-diphosphate + sucrose + H(+)</text>
        <dbReference type="Rhea" id="RHEA:16241"/>
        <dbReference type="ChEBI" id="CHEBI:15378"/>
        <dbReference type="ChEBI" id="CHEBI:17992"/>
        <dbReference type="ChEBI" id="CHEBI:37721"/>
        <dbReference type="ChEBI" id="CHEBI:57930"/>
        <dbReference type="ChEBI" id="CHEBI:76533"/>
        <dbReference type="EC" id="2.4.1.13"/>
    </reaction>
</comment>
<dbReference type="PANTHER" id="PTHR45839:SF4">
    <property type="entry name" value="SUCROSE SYNTHASE 5"/>
    <property type="match status" value="1"/>
</dbReference>
<evidence type="ECO:0000256" key="3">
    <source>
        <dbReference type="ARBA" id="ARBA00022676"/>
    </source>
</evidence>
<dbReference type="GO" id="GO:0051082">
    <property type="term" value="F:unfolded protein binding"/>
    <property type="evidence" value="ECO:0007669"/>
    <property type="project" value="InterPro"/>
</dbReference>
<dbReference type="EC" id="2.4.1.13" evidence="2"/>
<name>A0A8J5VU71_ZIZPA</name>